<evidence type="ECO:0000313" key="1">
    <source>
        <dbReference type="EMBL" id="WFN36483.1"/>
    </source>
</evidence>
<sequence length="168" mass="19067">MQDFDEKKKAEIRWNIAADFANYMPVVFDEEFRKISAGRCDAKIKEAESKIFSEAAKREKKYALSLNMPVDTAYDVAKTHEFLSSAIFGSEMKLEITKERNDSARITVKSCPLLKTSLERGTDIRITAESCSVYSKTAVKSLNPKYVLVQQKSMCNMDGECELLVIKK</sequence>
<reference evidence="1" key="1">
    <citation type="submission" date="2022-01" db="EMBL/GenBank/DDBJ databases">
        <title>Complete genome of Methanomicrobium antiquum DSM 21220.</title>
        <authorList>
            <person name="Chen S.-C."/>
            <person name="You Y.-T."/>
            <person name="Zhou Y.-Z."/>
            <person name="Lai M.-C."/>
        </authorList>
    </citation>
    <scope>NUCLEOTIDE SEQUENCE</scope>
    <source>
        <strain evidence="1">DSM 21220</strain>
    </source>
</reference>
<evidence type="ECO:0000313" key="2">
    <source>
        <dbReference type="Proteomes" id="UP001218895"/>
    </source>
</evidence>
<protein>
    <recommendedName>
        <fullName evidence="3">L-2-amino-thiazoline-4-carboxylic acid hydrolase</fullName>
    </recommendedName>
</protein>
<dbReference type="GeneID" id="79950752"/>
<keyword evidence="2" id="KW-1185">Reference proteome</keyword>
<organism evidence="1 2">
    <name type="scientific">Methanomicrobium antiquum</name>
    <dbReference type="NCBI Taxonomy" id="487686"/>
    <lineage>
        <taxon>Archaea</taxon>
        <taxon>Methanobacteriati</taxon>
        <taxon>Methanobacteriota</taxon>
        <taxon>Stenosarchaea group</taxon>
        <taxon>Methanomicrobia</taxon>
        <taxon>Methanomicrobiales</taxon>
        <taxon>Methanomicrobiaceae</taxon>
        <taxon>Methanomicrobium</taxon>
    </lineage>
</organism>
<dbReference type="RefSeq" id="WP_278099320.1">
    <property type="nucleotide sequence ID" value="NZ_CP091092.1"/>
</dbReference>
<dbReference type="Proteomes" id="UP001218895">
    <property type="component" value="Chromosome"/>
</dbReference>
<proteinExistence type="predicted"/>
<dbReference type="AlphaFoldDB" id="A0AAF0FL20"/>
<gene>
    <name evidence="1" type="ORF">L1994_10100</name>
</gene>
<name>A0AAF0FL20_9EURY</name>
<dbReference type="KEGG" id="manq:L1994_10100"/>
<evidence type="ECO:0008006" key="3">
    <source>
        <dbReference type="Google" id="ProtNLM"/>
    </source>
</evidence>
<accession>A0AAF0FL20</accession>
<dbReference type="EMBL" id="CP091092">
    <property type="protein sequence ID" value="WFN36483.1"/>
    <property type="molecule type" value="Genomic_DNA"/>
</dbReference>